<accession>A0A4D7YWY1</accession>
<dbReference type="SUPFAM" id="SSF141371">
    <property type="entry name" value="PilZ domain-like"/>
    <property type="match status" value="1"/>
</dbReference>
<dbReference type="GO" id="GO:0035438">
    <property type="term" value="F:cyclic-di-GMP binding"/>
    <property type="evidence" value="ECO:0007669"/>
    <property type="project" value="InterPro"/>
</dbReference>
<protein>
    <submittedName>
        <fullName evidence="2">PilZ domain-containing protein</fullName>
    </submittedName>
</protein>
<evidence type="ECO:0000259" key="1">
    <source>
        <dbReference type="Pfam" id="PF07238"/>
    </source>
</evidence>
<name>A0A4D7YWY1_AGRTU</name>
<reference evidence="2 3" key="1">
    <citation type="submission" date="2019-04" db="EMBL/GenBank/DDBJ databases">
        <title>Complete genome sequence of Agrobacterium tumefaciens CFBP7129.</title>
        <authorList>
            <person name="Haryono M."/>
            <person name="Lin Y.-C."/>
            <person name="Lai E.-M."/>
            <person name="Kuo C.-H."/>
        </authorList>
    </citation>
    <scope>NUCLEOTIDE SEQUENCE [LARGE SCALE GENOMIC DNA]</scope>
    <source>
        <strain evidence="2 3">CFBP7129</strain>
    </source>
</reference>
<sequence length="361" mass="38738">MNMSIVSFEADEQRQHARYKLPLKCVIDQHRYSTVDWSLGGVGVATGDVTFEEGQVFPLQLQIPLDGFDMMLPVKGEVRHSSAETGRTGFKFVGTSPAAQRMLRYIHDSYISGELVEGNDILDFARRASGEVKLRPRKSGEPVPGVSKFRKAVGIVATMALSLALAAFLTSSLYERLWVFEADSAVVTVDTVPVLAPANGIITNLVTGPVKSGERILTVLTESGQSTSVVASCDCAAEPIGPAVDTQIKAGAQVLGLRHADAKPHVVAMVDRSHLMALYKAPHVSVDLPQGKVLHDVALAQLPKVSEQSAATSDRVAVRIDLGGNDLSAEIGTPAVVRFDNGPWFGLTQRFADLTSKILPK</sequence>
<proteinExistence type="predicted"/>
<dbReference type="AlphaFoldDB" id="A0A4D7YWY1"/>
<dbReference type="Gene3D" id="2.40.10.220">
    <property type="entry name" value="predicted glycosyltransferase like domains"/>
    <property type="match status" value="1"/>
</dbReference>
<dbReference type="RefSeq" id="WP_137004482.1">
    <property type="nucleotide sequence ID" value="NZ_CP039923.1"/>
</dbReference>
<evidence type="ECO:0000313" key="2">
    <source>
        <dbReference type="EMBL" id="QCL95539.1"/>
    </source>
</evidence>
<gene>
    <name evidence="2" type="ORF">CFBP7129_14660</name>
</gene>
<dbReference type="Proteomes" id="UP000298649">
    <property type="component" value="Chromosome linear"/>
</dbReference>
<dbReference type="Pfam" id="PF07238">
    <property type="entry name" value="PilZ"/>
    <property type="match status" value="1"/>
</dbReference>
<evidence type="ECO:0000313" key="3">
    <source>
        <dbReference type="Proteomes" id="UP000298649"/>
    </source>
</evidence>
<feature type="domain" description="PilZ" evidence="1">
    <location>
        <begin position="12"/>
        <end position="105"/>
    </location>
</feature>
<dbReference type="EMBL" id="CP039923">
    <property type="protein sequence ID" value="QCL95539.1"/>
    <property type="molecule type" value="Genomic_DNA"/>
</dbReference>
<dbReference type="InterPro" id="IPR009875">
    <property type="entry name" value="PilZ_domain"/>
</dbReference>
<organism evidence="2 3">
    <name type="scientific">Agrobacterium tumefaciens</name>
    <dbReference type="NCBI Taxonomy" id="358"/>
    <lineage>
        <taxon>Bacteria</taxon>
        <taxon>Pseudomonadati</taxon>
        <taxon>Pseudomonadota</taxon>
        <taxon>Alphaproteobacteria</taxon>
        <taxon>Hyphomicrobiales</taxon>
        <taxon>Rhizobiaceae</taxon>
        <taxon>Rhizobium/Agrobacterium group</taxon>
        <taxon>Agrobacterium</taxon>
        <taxon>Agrobacterium tumefaciens complex</taxon>
    </lineage>
</organism>